<dbReference type="Proteomes" id="UP000189981">
    <property type="component" value="Unassembled WGS sequence"/>
</dbReference>
<feature type="transmembrane region" description="Helical" evidence="1">
    <location>
        <begin position="270"/>
        <end position="288"/>
    </location>
</feature>
<feature type="transmembrane region" description="Helical" evidence="1">
    <location>
        <begin position="84"/>
        <end position="113"/>
    </location>
</feature>
<evidence type="ECO:0000313" key="3">
    <source>
        <dbReference type="Proteomes" id="UP000189981"/>
    </source>
</evidence>
<feature type="transmembrane region" description="Helical" evidence="1">
    <location>
        <begin position="326"/>
        <end position="346"/>
    </location>
</feature>
<feature type="transmembrane region" description="Helical" evidence="1">
    <location>
        <begin position="119"/>
        <end position="142"/>
    </location>
</feature>
<keyword evidence="1" id="KW-0472">Membrane</keyword>
<feature type="transmembrane region" description="Helical" evidence="1">
    <location>
        <begin position="208"/>
        <end position="227"/>
    </location>
</feature>
<organism evidence="2 3">
    <name type="scientific">Daejeonella lutea</name>
    <dbReference type="NCBI Taxonomy" id="572036"/>
    <lineage>
        <taxon>Bacteria</taxon>
        <taxon>Pseudomonadati</taxon>
        <taxon>Bacteroidota</taxon>
        <taxon>Sphingobacteriia</taxon>
        <taxon>Sphingobacteriales</taxon>
        <taxon>Sphingobacteriaceae</taxon>
        <taxon>Daejeonella</taxon>
    </lineage>
</organism>
<dbReference type="InterPro" id="IPR047928">
    <property type="entry name" value="Perm_prefix_1"/>
</dbReference>
<dbReference type="EMBL" id="FUYR01000003">
    <property type="protein sequence ID" value="SKB81089.1"/>
    <property type="molecule type" value="Genomic_DNA"/>
</dbReference>
<feature type="transmembrane region" description="Helical" evidence="1">
    <location>
        <begin position="163"/>
        <end position="188"/>
    </location>
</feature>
<name>A0A1T5EB89_9SPHI</name>
<dbReference type="STRING" id="572036.SAMN05661099_2849"/>
<dbReference type="NCBIfam" id="NF038403">
    <property type="entry name" value="perm_prefix_1"/>
    <property type="match status" value="1"/>
</dbReference>
<feature type="transmembrane region" description="Helical" evidence="1">
    <location>
        <begin position="300"/>
        <end position="320"/>
    </location>
</feature>
<keyword evidence="3" id="KW-1185">Reference proteome</keyword>
<gene>
    <name evidence="2" type="ORF">SAMN05661099_2849</name>
</gene>
<protein>
    <submittedName>
        <fullName evidence="2">Uncharacterized protein</fullName>
    </submittedName>
</protein>
<dbReference type="AlphaFoldDB" id="A0A1T5EB89"/>
<sequence>MESTKFNLRESVDNYISLIQNQGALTGSDVRELTDHLLDAIEELHKHGLSEEEAFVIAAKRLGNEEVLTQEYAKVNPSVNTNKVWAYLFLGYNLLYMFFALIFASFGGFYFLIFENFGTSSVSVGLIATMHLLFSCLILFLVSKKTLISSFIDRQVRINPMRIVIISFVPQIALFVLTPLLPITFRAIISVDPFNYALREFRGSIVEFTFYIAVFSILGGILSLIFSISNSGKITLKSLFEKPSILFLVSFGILVELFSTSSRTIPALYVWQNAVVFGLIYAAAAYLITIYNASTNAPKYLVIFALFGFVTELLLGFNKIVENGNYYNNMFFCPALLSGLVLGWWIGTVHRKTKLIPDQT</sequence>
<keyword evidence="1" id="KW-1133">Transmembrane helix</keyword>
<evidence type="ECO:0000313" key="2">
    <source>
        <dbReference type="EMBL" id="SKB81089.1"/>
    </source>
</evidence>
<proteinExistence type="predicted"/>
<evidence type="ECO:0000256" key="1">
    <source>
        <dbReference type="SAM" id="Phobius"/>
    </source>
</evidence>
<keyword evidence="1" id="KW-0812">Transmembrane</keyword>
<reference evidence="3" key="1">
    <citation type="submission" date="2017-02" db="EMBL/GenBank/DDBJ databases">
        <authorList>
            <person name="Varghese N."/>
            <person name="Submissions S."/>
        </authorList>
    </citation>
    <scope>NUCLEOTIDE SEQUENCE [LARGE SCALE GENOMIC DNA]</scope>
    <source>
        <strain evidence="3">DSM 22385</strain>
    </source>
</reference>
<accession>A0A1T5EB89</accession>
<dbReference type="RefSeq" id="WP_079703367.1">
    <property type="nucleotide sequence ID" value="NZ_FUYR01000003.1"/>
</dbReference>
<dbReference type="OrthoDB" id="765662at2"/>